<keyword evidence="2" id="KW-1185">Reference proteome</keyword>
<comment type="caution">
    <text evidence="1">The sequence shown here is derived from an EMBL/GenBank/DDBJ whole genome shotgun (WGS) entry which is preliminary data.</text>
</comment>
<dbReference type="AlphaFoldDB" id="A0A840SL07"/>
<keyword evidence="1" id="KW-0378">Hydrolase</keyword>
<protein>
    <submittedName>
        <fullName evidence="1">N-formylglutamate deformylase</fullName>
        <ecNumber evidence="1">3.5.1.68</ecNumber>
    </submittedName>
</protein>
<dbReference type="Gene3D" id="3.40.630.40">
    <property type="entry name" value="Zn-dependent exopeptidases"/>
    <property type="match status" value="1"/>
</dbReference>
<dbReference type="EMBL" id="JACHFM010000004">
    <property type="protein sequence ID" value="MBB5223799.1"/>
    <property type="molecule type" value="Genomic_DNA"/>
</dbReference>
<accession>A0A840SL07</accession>
<organism evidence="1 2">
    <name type="scientific">Amaricoccus macauensis</name>
    <dbReference type="NCBI Taxonomy" id="57001"/>
    <lineage>
        <taxon>Bacteria</taxon>
        <taxon>Pseudomonadati</taxon>
        <taxon>Pseudomonadota</taxon>
        <taxon>Alphaproteobacteria</taxon>
        <taxon>Rhodobacterales</taxon>
        <taxon>Paracoccaceae</taxon>
        <taxon>Amaricoccus</taxon>
    </lineage>
</organism>
<dbReference type="Pfam" id="PF05013">
    <property type="entry name" value="FGase"/>
    <property type="match status" value="1"/>
</dbReference>
<reference evidence="1 2" key="1">
    <citation type="submission" date="2020-08" db="EMBL/GenBank/DDBJ databases">
        <title>Genomic Encyclopedia of Type Strains, Phase IV (KMG-IV): sequencing the most valuable type-strain genomes for metagenomic binning, comparative biology and taxonomic classification.</title>
        <authorList>
            <person name="Goeker M."/>
        </authorList>
    </citation>
    <scope>NUCLEOTIDE SEQUENCE [LARGE SCALE GENOMIC DNA]</scope>
    <source>
        <strain evidence="1 2">DSM 101730</strain>
    </source>
</reference>
<evidence type="ECO:0000313" key="1">
    <source>
        <dbReference type="EMBL" id="MBB5223799.1"/>
    </source>
</evidence>
<dbReference type="SUPFAM" id="SSF53187">
    <property type="entry name" value="Zn-dependent exopeptidases"/>
    <property type="match status" value="1"/>
</dbReference>
<dbReference type="EC" id="3.5.1.68" evidence="1"/>
<gene>
    <name evidence="1" type="ORF">HNP73_003753</name>
</gene>
<proteinExistence type="predicted"/>
<sequence>MSLPQLRSSEDAFVDELFAAAPDAGAPLLAARAPRAWVDLNRGPEDLDPALIAGAGRVGQNPRIAAGLGVIPRVVGEGRAIIDGKLSLAEAESRILTVWRPYHARLTELIEESRAAFGMAVLFDCHSMPRDALNATPSAWGRRPNVILGDRFGAACDRWLIDLAADVFGEAGFLVARNTPFAGGYITQTYGRPRRGVQALQIEIDRSLYMDEARVERGSAFAAVAARLTEVTRRLAAIAPRALPMAAE</sequence>
<evidence type="ECO:0000313" key="2">
    <source>
        <dbReference type="Proteomes" id="UP000549457"/>
    </source>
</evidence>
<dbReference type="GO" id="GO:0050129">
    <property type="term" value="F:N-formylglutamate deformylase activity"/>
    <property type="evidence" value="ECO:0007669"/>
    <property type="project" value="UniProtKB-EC"/>
</dbReference>
<dbReference type="InterPro" id="IPR007709">
    <property type="entry name" value="N-FG_amidohydro"/>
</dbReference>
<dbReference type="Proteomes" id="UP000549457">
    <property type="component" value="Unassembled WGS sequence"/>
</dbReference>
<name>A0A840SL07_9RHOB</name>